<keyword evidence="2" id="KW-0178">Competence</keyword>
<dbReference type="GO" id="GO:0009986">
    <property type="term" value="C:cell surface"/>
    <property type="evidence" value="ECO:0007669"/>
    <property type="project" value="UniProtKB-SubCell"/>
</dbReference>
<keyword evidence="3" id="KW-0812">Transmembrane</keyword>
<comment type="subcellular location">
    <subcellularLocation>
        <location evidence="1">Cell surface</location>
    </subcellularLocation>
</comment>
<protein>
    <submittedName>
        <fullName evidence="4">Prepilin-type N-terminal cleavage/methylation domain-containing protein</fullName>
    </submittedName>
</protein>
<evidence type="ECO:0000313" key="4">
    <source>
        <dbReference type="EMBL" id="SEO93884.1"/>
    </source>
</evidence>
<evidence type="ECO:0000256" key="3">
    <source>
        <dbReference type="SAM" id="Phobius"/>
    </source>
</evidence>
<feature type="transmembrane region" description="Helical" evidence="3">
    <location>
        <begin position="12"/>
        <end position="36"/>
    </location>
</feature>
<gene>
    <name evidence="4" type="ORF">SAMN04488134_11917</name>
</gene>
<evidence type="ECO:0000256" key="1">
    <source>
        <dbReference type="ARBA" id="ARBA00004241"/>
    </source>
</evidence>
<organism evidence="4 5">
    <name type="scientific">Amphibacillus marinus</name>
    <dbReference type="NCBI Taxonomy" id="872970"/>
    <lineage>
        <taxon>Bacteria</taxon>
        <taxon>Bacillati</taxon>
        <taxon>Bacillota</taxon>
        <taxon>Bacilli</taxon>
        <taxon>Bacillales</taxon>
        <taxon>Bacillaceae</taxon>
        <taxon>Amphibacillus</taxon>
    </lineage>
</organism>
<dbReference type="GO" id="GO:0030420">
    <property type="term" value="P:establishment of competence for transformation"/>
    <property type="evidence" value="ECO:0007669"/>
    <property type="project" value="UniProtKB-KW"/>
</dbReference>
<name>A0A1H8TTD2_9BACI</name>
<evidence type="ECO:0000256" key="2">
    <source>
        <dbReference type="ARBA" id="ARBA00023287"/>
    </source>
</evidence>
<dbReference type="EMBL" id="FODJ01000019">
    <property type="protein sequence ID" value="SEO93884.1"/>
    <property type="molecule type" value="Genomic_DNA"/>
</dbReference>
<dbReference type="STRING" id="872970.SAMN04488134_11917"/>
<keyword evidence="3" id="KW-0472">Membrane</keyword>
<dbReference type="NCBIfam" id="TIGR02532">
    <property type="entry name" value="IV_pilin_GFxxxE"/>
    <property type="match status" value="1"/>
</dbReference>
<dbReference type="Pfam" id="PF07963">
    <property type="entry name" value="N_methyl"/>
    <property type="match status" value="1"/>
</dbReference>
<dbReference type="PROSITE" id="PS00409">
    <property type="entry name" value="PROKAR_NTER_METHYL"/>
    <property type="match status" value="1"/>
</dbReference>
<keyword evidence="5" id="KW-1185">Reference proteome</keyword>
<reference evidence="4 5" key="1">
    <citation type="submission" date="2016-10" db="EMBL/GenBank/DDBJ databases">
        <authorList>
            <person name="de Groot N.N."/>
        </authorList>
    </citation>
    <scope>NUCLEOTIDE SEQUENCE [LARGE SCALE GENOMIC DNA]</scope>
    <source>
        <strain evidence="4 5">CGMCC 1.10434</strain>
    </source>
</reference>
<sequence>MVLRYVKNEQGLTLVEVLASITILSIIVVTFLAFFIQSARTTKVSEDVMDATYLAQSYMEKIYYQSTQDDASFSELQVFIDGLEDSVNDYRIITSLTAVEEQAELYTLYVEVFDNLNRKQAQMETKLIIEESGEGSD</sequence>
<proteinExistence type="predicted"/>
<dbReference type="RefSeq" id="WP_177178335.1">
    <property type="nucleotide sequence ID" value="NZ_FODJ01000019.1"/>
</dbReference>
<evidence type="ECO:0000313" key="5">
    <source>
        <dbReference type="Proteomes" id="UP000199300"/>
    </source>
</evidence>
<accession>A0A1H8TTD2</accession>
<dbReference type="AlphaFoldDB" id="A0A1H8TTD2"/>
<keyword evidence="3" id="KW-1133">Transmembrane helix</keyword>
<dbReference type="InterPro" id="IPR012902">
    <property type="entry name" value="N_methyl_site"/>
</dbReference>
<dbReference type="Proteomes" id="UP000199300">
    <property type="component" value="Unassembled WGS sequence"/>
</dbReference>